<reference evidence="1" key="1">
    <citation type="submission" date="2020-05" db="EMBL/GenBank/DDBJ databases">
        <authorList>
            <person name="Chiriac C."/>
            <person name="Salcher M."/>
            <person name="Ghai R."/>
            <person name="Kavagutti S V."/>
        </authorList>
    </citation>
    <scope>NUCLEOTIDE SEQUENCE</scope>
</reference>
<name>A0A6J5QT42_9CAUD</name>
<dbReference type="EMBL" id="LR797078">
    <property type="protein sequence ID" value="CAB4185686.1"/>
    <property type="molecule type" value="Genomic_DNA"/>
</dbReference>
<evidence type="ECO:0000313" key="1">
    <source>
        <dbReference type="EMBL" id="CAB4185686.1"/>
    </source>
</evidence>
<proteinExistence type="predicted"/>
<protein>
    <submittedName>
        <fullName evidence="1">Uncharacterized protein</fullName>
    </submittedName>
</protein>
<organism evidence="1">
    <name type="scientific">uncultured Caudovirales phage</name>
    <dbReference type="NCBI Taxonomy" id="2100421"/>
    <lineage>
        <taxon>Viruses</taxon>
        <taxon>Duplodnaviria</taxon>
        <taxon>Heunggongvirae</taxon>
        <taxon>Uroviricota</taxon>
        <taxon>Caudoviricetes</taxon>
        <taxon>Peduoviridae</taxon>
        <taxon>Maltschvirus</taxon>
        <taxon>Maltschvirus maltsch</taxon>
    </lineage>
</organism>
<sequence length="99" mass="11146">MKQEDHKSSLLDALLNPKDNATSDTCKFTRTKMKMSSDEQEAIDKAIELIREDNGLGKSKTYSASWLTKVMRQHGYSVSISTIQRHVNKDCCCYQGGAQ</sequence>
<accession>A0A6J5QT42</accession>
<gene>
    <name evidence="1" type="ORF">UFOVP1130_101</name>
</gene>